<dbReference type="Gene3D" id="3.30.40.10">
    <property type="entry name" value="Zinc/RING finger domain, C3HC4 (zinc finger)"/>
    <property type="match status" value="1"/>
</dbReference>
<dbReference type="Pfam" id="PF01814">
    <property type="entry name" value="Hemerythrin"/>
    <property type="match status" value="1"/>
</dbReference>
<dbReference type="GO" id="GO:0006879">
    <property type="term" value="P:intracellular iron ion homeostasis"/>
    <property type="evidence" value="ECO:0007669"/>
    <property type="project" value="UniProtKB-ARBA"/>
</dbReference>
<dbReference type="SUPFAM" id="SSF57850">
    <property type="entry name" value="RING/U-box"/>
    <property type="match status" value="1"/>
</dbReference>
<dbReference type="SUPFAM" id="SSF161219">
    <property type="entry name" value="CHY zinc finger-like"/>
    <property type="match status" value="1"/>
</dbReference>
<dbReference type="PROSITE" id="PS50089">
    <property type="entry name" value="ZF_RING_2"/>
    <property type="match status" value="1"/>
</dbReference>
<dbReference type="PROSITE" id="PS51270">
    <property type="entry name" value="ZF_CTCHY"/>
    <property type="match status" value="1"/>
</dbReference>
<keyword evidence="4" id="KW-0862">Zinc</keyword>
<dbReference type="Gene3D" id="2.20.28.10">
    <property type="match status" value="1"/>
</dbReference>
<evidence type="ECO:0000256" key="1">
    <source>
        <dbReference type="ARBA" id="ARBA00022598"/>
    </source>
</evidence>
<keyword evidence="3 5" id="KW-0863">Zinc-finger</keyword>
<dbReference type="Gene3D" id="1.20.120.520">
    <property type="entry name" value="nmb1532 protein domain like"/>
    <property type="match status" value="2"/>
</dbReference>
<feature type="domain" description="CHY-type" evidence="7">
    <location>
        <begin position="915"/>
        <end position="984"/>
    </location>
</feature>
<accession>A0AAV8U2K1</accession>
<dbReference type="PANTHER" id="PTHR21319">
    <property type="entry name" value="RING FINGER AND CHY ZINC FINGER DOMAIN-CONTAINING PROTEIN 1"/>
    <property type="match status" value="1"/>
</dbReference>
<dbReference type="InterPro" id="IPR001841">
    <property type="entry name" value="Znf_RING"/>
</dbReference>
<evidence type="ECO:0000256" key="5">
    <source>
        <dbReference type="PROSITE-ProRule" id="PRU00601"/>
    </source>
</evidence>
<dbReference type="CDD" id="cd16464">
    <property type="entry name" value="RING-H2_Pirh2-like"/>
    <property type="match status" value="1"/>
</dbReference>
<name>A0AAV8U2K1_9ROSI</name>
<dbReference type="EMBL" id="JAIWQS010000002">
    <property type="protein sequence ID" value="KAJ8772143.1"/>
    <property type="molecule type" value="Genomic_DNA"/>
</dbReference>
<keyword evidence="2" id="KW-0479">Metal-binding</keyword>
<dbReference type="InterPro" id="IPR017921">
    <property type="entry name" value="Znf_CTCHY"/>
</dbReference>
<feature type="domain" description="CTCHY-type" evidence="8">
    <location>
        <begin position="987"/>
        <end position="1050"/>
    </location>
</feature>
<dbReference type="InterPro" id="IPR008913">
    <property type="entry name" value="Znf_CHY"/>
</dbReference>
<dbReference type="AlphaFoldDB" id="A0AAV8U2K1"/>
<dbReference type="GO" id="GO:0005634">
    <property type="term" value="C:nucleus"/>
    <property type="evidence" value="ECO:0007669"/>
    <property type="project" value="TreeGrafter"/>
</dbReference>
<proteinExistence type="predicted"/>
<feature type="domain" description="RING-type" evidence="6">
    <location>
        <begin position="1051"/>
        <end position="1093"/>
    </location>
</feature>
<dbReference type="GO" id="GO:0061630">
    <property type="term" value="F:ubiquitin protein ligase activity"/>
    <property type="evidence" value="ECO:0007669"/>
    <property type="project" value="TreeGrafter"/>
</dbReference>
<dbReference type="Pfam" id="PF14599">
    <property type="entry name" value="zinc_ribbon_6"/>
    <property type="match status" value="1"/>
</dbReference>
<comment type="caution">
    <text evidence="9">The sequence shown here is derived from an EMBL/GenBank/DDBJ whole genome shotgun (WGS) entry which is preliminary data.</text>
</comment>
<evidence type="ECO:0000259" key="7">
    <source>
        <dbReference type="PROSITE" id="PS51266"/>
    </source>
</evidence>
<evidence type="ECO:0000313" key="9">
    <source>
        <dbReference type="EMBL" id="KAJ8772143.1"/>
    </source>
</evidence>
<reference evidence="9 10" key="1">
    <citation type="submission" date="2021-09" db="EMBL/GenBank/DDBJ databases">
        <title>Genomic insights and catalytic innovation underlie evolution of tropane alkaloids biosynthesis.</title>
        <authorList>
            <person name="Wang Y.-J."/>
            <person name="Tian T."/>
            <person name="Huang J.-P."/>
            <person name="Huang S.-X."/>
        </authorList>
    </citation>
    <scope>NUCLEOTIDE SEQUENCE [LARGE SCALE GENOMIC DNA]</scope>
    <source>
        <strain evidence="9">KIB-2018</strain>
        <tissue evidence="9">Leaf</tissue>
    </source>
</reference>
<dbReference type="PANTHER" id="PTHR21319:SF39">
    <property type="entry name" value="ZINC FINGER PROTEIN"/>
    <property type="match status" value="1"/>
</dbReference>
<organism evidence="9 10">
    <name type="scientific">Erythroxylum novogranatense</name>
    <dbReference type="NCBI Taxonomy" id="1862640"/>
    <lineage>
        <taxon>Eukaryota</taxon>
        <taxon>Viridiplantae</taxon>
        <taxon>Streptophyta</taxon>
        <taxon>Embryophyta</taxon>
        <taxon>Tracheophyta</taxon>
        <taxon>Spermatophyta</taxon>
        <taxon>Magnoliopsida</taxon>
        <taxon>eudicotyledons</taxon>
        <taxon>Gunneridae</taxon>
        <taxon>Pentapetalae</taxon>
        <taxon>rosids</taxon>
        <taxon>fabids</taxon>
        <taxon>Malpighiales</taxon>
        <taxon>Erythroxylaceae</taxon>
        <taxon>Erythroxylum</taxon>
    </lineage>
</organism>
<evidence type="ECO:0000256" key="2">
    <source>
        <dbReference type="ARBA" id="ARBA00022723"/>
    </source>
</evidence>
<dbReference type="Proteomes" id="UP001159364">
    <property type="component" value="Linkage Group LG02"/>
</dbReference>
<dbReference type="InterPro" id="IPR013083">
    <property type="entry name" value="Znf_RING/FYVE/PHD"/>
</dbReference>
<evidence type="ECO:0000259" key="6">
    <source>
        <dbReference type="PROSITE" id="PS50089"/>
    </source>
</evidence>
<dbReference type="CDD" id="cd12108">
    <property type="entry name" value="Hr-like"/>
    <property type="match status" value="2"/>
</dbReference>
<dbReference type="SMART" id="SM00184">
    <property type="entry name" value="RING"/>
    <property type="match status" value="1"/>
</dbReference>
<dbReference type="GO" id="GO:0016874">
    <property type="term" value="F:ligase activity"/>
    <property type="evidence" value="ECO:0007669"/>
    <property type="project" value="UniProtKB-KW"/>
</dbReference>
<evidence type="ECO:0000313" key="10">
    <source>
        <dbReference type="Proteomes" id="UP001159364"/>
    </source>
</evidence>
<dbReference type="InterPro" id="IPR037274">
    <property type="entry name" value="Znf_CHY_sf"/>
</dbReference>
<protein>
    <recommendedName>
        <fullName evidence="11">Zinc finger protein</fullName>
    </recommendedName>
</protein>
<dbReference type="GO" id="GO:0008270">
    <property type="term" value="F:zinc ion binding"/>
    <property type="evidence" value="ECO:0007669"/>
    <property type="project" value="UniProtKB-KW"/>
</dbReference>
<sequence>MDDDGGGGDFSANDAAPFSNVPLQDAPVLLLVLFHHALRVELEDFLQLAVTTSESGSSSRELVVELRRRFDFIKLAHKYHCAAEDEVIFSELNAYTENVVCTFMLEHRSIDDAIEAVSENGVKPFQDLVLCISTMQCSIFHHMLKEEEQVFRLLMQHFSPKEQASLDLLPWMMRTLSHEKQVEVKHCIREIVPEDKSLQEVVLSWLYRDDQSNFECFTKIKDQEPNGSLQLQKEVKLVHFMWPHKEIWNWKKIPSTERNVQSNLVRYLHLWHCTILKDLKEIMEVMYQSRYLTSSVNMNSIIARNALRTFFYPVVIEFAKTMLNPHSNLHLLFHHDDQDGTPVPSFVETFCQELQYFAIEITEHKYCSHEMQQQIVYMSLNMMPIGLLKCATTWFAANLSENESRFSVNSFLSLLREWYRMGYSGKYLLKILATTSRISKLFSANNGKKLLSASSSSGSHKTKTYDTSYTSEINLHLFFPNAINSSLPTSKLFGEEISETSSSNEPLAIDIIFFFHKALKKDLNDLVLSSTQLAENSGLLMEFQKHFNLLRSRYQFHSDMEDEIVFPVLEAKEEVRNLSLSYTLDHKLEVKLLTKISFILNDLSELQIPVLGANSNMQDQRIMMHSQLCVKLHRKFIAIHKLLFDHINREEIEIWTVCRQYFSMQEQEKIIGHMLGRARAETLQDMIPWLVGILTPGERQAMMSILRKITKNTMFDEWLREWWEGNDIPRIAEELSPSCRADPLEIVSKYLSKDLDKEDVDCEEGIIATQQDCFGTNLEMLTKNNSDEKKDVCHEDQINSEFLEHRKLPLEGSDKNCNRMPDVRDKINKPGQPSLLPTSKFRQHEHLLTLSQENLEAAIRRVSRDHALDCQKKSRLMQNLLMSRWIVRQRISQEELYVSGNAGEIPGQCPSYRDPLKLTLGCKHYKRNCKLVMECCTKLYTCIRCHDEIADHSVDRRVVRRMMCMRCLVIQPIGQTCLTASCNKLSMARYYCRICKLFDDAREIYHCPFCNLCRVGKGLGIDYLHCMNCNACMSKSLSVHVCREKSVEDNCPICHEDIFTSNNPIKALPCGHFMHSTCFQDYTYTNYTCPICNKSLGDMQVYFKMLDALLAEEKIPYEYSKKTQAILCNDCEKKGAAPFHWFYHKCPFCGSYNTRVI</sequence>
<evidence type="ECO:0000256" key="4">
    <source>
        <dbReference type="ARBA" id="ARBA00022833"/>
    </source>
</evidence>
<dbReference type="InterPro" id="IPR039512">
    <property type="entry name" value="RCHY1_zinc-ribbon"/>
</dbReference>
<evidence type="ECO:0008006" key="11">
    <source>
        <dbReference type="Google" id="ProtNLM"/>
    </source>
</evidence>
<dbReference type="InterPro" id="IPR037275">
    <property type="entry name" value="Znf_CTCHY_sf"/>
</dbReference>
<keyword evidence="1" id="KW-0436">Ligase</keyword>
<gene>
    <name evidence="9" type="ORF">K2173_027320</name>
</gene>
<dbReference type="PROSITE" id="PS51266">
    <property type="entry name" value="ZF_CHY"/>
    <property type="match status" value="1"/>
</dbReference>
<evidence type="ECO:0000256" key="3">
    <source>
        <dbReference type="ARBA" id="ARBA00022771"/>
    </source>
</evidence>
<dbReference type="FunFam" id="3.30.40.10:FF:000208">
    <property type="entry name" value="Zinc finger protein-related isoform 1"/>
    <property type="match status" value="1"/>
</dbReference>
<evidence type="ECO:0000259" key="8">
    <source>
        <dbReference type="PROSITE" id="PS51270"/>
    </source>
</evidence>
<dbReference type="GO" id="GO:0016567">
    <property type="term" value="P:protein ubiquitination"/>
    <property type="evidence" value="ECO:0007669"/>
    <property type="project" value="TreeGrafter"/>
</dbReference>
<dbReference type="Pfam" id="PF05495">
    <property type="entry name" value="zf-CHY"/>
    <property type="match status" value="1"/>
</dbReference>
<dbReference type="SUPFAM" id="SSF161245">
    <property type="entry name" value="Zinc hairpin stack"/>
    <property type="match status" value="1"/>
</dbReference>
<dbReference type="GO" id="GO:0006511">
    <property type="term" value="P:ubiquitin-dependent protein catabolic process"/>
    <property type="evidence" value="ECO:0007669"/>
    <property type="project" value="TreeGrafter"/>
</dbReference>
<keyword evidence="10" id="KW-1185">Reference proteome</keyword>
<dbReference type="Pfam" id="PF13639">
    <property type="entry name" value="zf-RING_2"/>
    <property type="match status" value="1"/>
</dbReference>
<dbReference type="InterPro" id="IPR012312">
    <property type="entry name" value="Hemerythrin-like"/>
</dbReference>